<feature type="compositionally biased region" description="Acidic residues" evidence="1">
    <location>
        <begin position="699"/>
        <end position="710"/>
    </location>
</feature>
<dbReference type="Pfam" id="PF00646">
    <property type="entry name" value="F-box"/>
    <property type="match status" value="1"/>
</dbReference>
<dbReference type="KEGG" id="pco:PHACADRAFT_209187"/>
<dbReference type="InParanoid" id="K5UZQ9"/>
<keyword evidence="4" id="KW-1185">Reference proteome</keyword>
<reference evidence="3 4" key="1">
    <citation type="journal article" date="2012" name="BMC Genomics">
        <title>Comparative genomics of the white-rot fungi, Phanerochaete carnosa and P. chrysosporium, to elucidate the genetic basis of the distinct wood types they colonize.</title>
        <authorList>
            <person name="Suzuki H."/>
            <person name="MacDonald J."/>
            <person name="Syed K."/>
            <person name="Salamov A."/>
            <person name="Hori C."/>
            <person name="Aerts A."/>
            <person name="Henrissat B."/>
            <person name="Wiebenga A."/>
            <person name="vanKuyk P.A."/>
            <person name="Barry K."/>
            <person name="Lindquist E."/>
            <person name="LaButti K."/>
            <person name="Lapidus A."/>
            <person name="Lucas S."/>
            <person name="Coutinho P."/>
            <person name="Gong Y."/>
            <person name="Samejima M."/>
            <person name="Mahadevan R."/>
            <person name="Abou-Zaid M."/>
            <person name="de Vries R.P."/>
            <person name="Igarashi K."/>
            <person name="Yadav J.S."/>
            <person name="Grigoriev I.V."/>
            <person name="Master E.R."/>
        </authorList>
    </citation>
    <scope>NUCLEOTIDE SEQUENCE [LARGE SCALE GENOMIC DNA]</scope>
    <source>
        <strain evidence="3 4">HHB-10118-sp</strain>
    </source>
</reference>
<evidence type="ECO:0000259" key="2">
    <source>
        <dbReference type="PROSITE" id="PS50181"/>
    </source>
</evidence>
<dbReference type="SMART" id="SM00256">
    <property type="entry name" value="FBOX"/>
    <property type="match status" value="1"/>
</dbReference>
<sequence length="731" mass="84793">MPPRRSKRIKLTHPSEDAPTEAAAANSATKVAVAKGTKPRRKRGKLSGLTSMPLDVVIEVVMHLEPYDLLSLARTTKIFRQFLMSNSSAFLWTAARDNLEGYPPCPEDMNEPALASFLYTNYCSRCLKPNVKWIYWDLRARYCKSCAVELGPSLEGMMTLRYLFKQALPDTIPELNERQLALWFFIPSFNYKFRESEINELRDALRERPEKYKEVLEERLKRMRQIRACISVMQGWYDQKLKAREEELRAIRSDRYAGIMDRLRELGWEEELRRVMNSETAHDIFTNLPCVKEPRLLTDRTWANIRDTLVQWLEETREQMIQEELVRVTRVRLRVFDRALGAICPYRLGEPSRVDIALGMPEVREVVNRPPRETINAESFAFLRDVLPAFRTQWRREAEAYLGGLVRAQVGKLPKGVDPMELAVGATFRCQLCDHVEKYPEVLSHACERHAFGDDEEKGDLYRHIILQQFKPESRYPSNGLVHWDPRVFKFSADTNTMRPLVELLGLNYRRATRADMDASPKRLACKTCDTDGVIRVLNWASAYEHYSLLWSERMTEEEYRQWKREGSDTWKAKGCYIDALSEHQAEAARLLERTAEKDSVGSVNDRDWWLCGLCPTLERCGDTWSGRYSKARVVEHVQQKHQIEAPDAERDYYCLSARAFTDGRPEVYLVSEALRTSEKKVAESEFKRGAAVYIDLEESDDEAEAEAEAEPPRPAKNKQGRQHRKKAGRK</sequence>
<dbReference type="AlphaFoldDB" id="K5UZQ9"/>
<evidence type="ECO:0000256" key="1">
    <source>
        <dbReference type="SAM" id="MobiDB-lite"/>
    </source>
</evidence>
<dbReference type="Proteomes" id="UP000008370">
    <property type="component" value="Unassembled WGS sequence"/>
</dbReference>
<feature type="domain" description="F-box" evidence="2">
    <location>
        <begin position="46"/>
        <end position="95"/>
    </location>
</feature>
<feature type="compositionally biased region" description="Low complexity" evidence="1">
    <location>
        <begin position="20"/>
        <end position="35"/>
    </location>
</feature>
<dbReference type="RefSeq" id="XP_007395986.1">
    <property type="nucleotide sequence ID" value="XM_007395924.1"/>
</dbReference>
<dbReference type="EMBL" id="JH930472">
    <property type="protein sequence ID" value="EKM55666.1"/>
    <property type="molecule type" value="Genomic_DNA"/>
</dbReference>
<evidence type="ECO:0000313" key="4">
    <source>
        <dbReference type="Proteomes" id="UP000008370"/>
    </source>
</evidence>
<accession>K5UZQ9</accession>
<dbReference type="GeneID" id="18912819"/>
<protein>
    <recommendedName>
        <fullName evidence="2">F-box domain-containing protein</fullName>
    </recommendedName>
</protein>
<feature type="compositionally biased region" description="Basic residues" evidence="1">
    <location>
        <begin position="716"/>
        <end position="731"/>
    </location>
</feature>
<feature type="region of interest" description="Disordered" evidence="1">
    <location>
        <begin position="1"/>
        <end position="45"/>
    </location>
</feature>
<feature type="region of interest" description="Disordered" evidence="1">
    <location>
        <begin position="699"/>
        <end position="731"/>
    </location>
</feature>
<dbReference type="InterPro" id="IPR001810">
    <property type="entry name" value="F-box_dom"/>
</dbReference>
<gene>
    <name evidence="3" type="ORF">PHACADRAFT_209187</name>
</gene>
<feature type="compositionally biased region" description="Basic residues" evidence="1">
    <location>
        <begin position="1"/>
        <end position="11"/>
    </location>
</feature>
<dbReference type="SUPFAM" id="SSF81383">
    <property type="entry name" value="F-box domain"/>
    <property type="match status" value="1"/>
</dbReference>
<dbReference type="InterPro" id="IPR036047">
    <property type="entry name" value="F-box-like_dom_sf"/>
</dbReference>
<dbReference type="OrthoDB" id="2322499at2759"/>
<name>K5UZQ9_PHACS</name>
<dbReference type="PROSITE" id="PS50181">
    <property type="entry name" value="FBOX"/>
    <property type="match status" value="1"/>
</dbReference>
<proteinExistence type="predicted"/>
<evidence type="ECO:0000313" key="3">
    <source>
        <dbReference type="EMBL" id="EKM55666.1"/>
    </source>
</evidence>
<dbReference type="HOGENOM" id="CLU_010790_2_0_1"/>
<organism evidence="3 4">
    <name type="scientific">Phanerochaete carnosa (strain HHB-10118-sp)</name>
    <name type="common">White-rot fungus</name>
    <name type="synonym">Peniophora carnosa</name>
    <dbReference type="NCBI Taxonomy" id="650164"/>
    <lineage>
        <taxon>Eukaryota</taxon>
        <taxon>Fungi</taxon>
        <taxon>Dikarya</taxon>
        <taxon>Basidiomycota</taxon>
        <taxon>Agaricomycotina</taxon>
        <taxon>Agaricomycetes</taxon>
        <taxon>Polyporales</taxon>
        <taxon>Phanerochaetaceae</taxon>
        <taxon>Phanerochaete</taxon>
    </lineage>
</organism>